<dbReference type="OrthoDB" id="9792862at2"/>
<dbReference type="InterPro" id="IPR000515">
    <property type="entry name" value="MetI-like"/>
</dbReference>
<feature type="transmembrane region" description="Helical" evidence="7">
    <location>
        <begin position="21"/>
        <end position="44"/>
    </location>
</feature>
<dbReference type="PROSITE" id="PS50928">
    <property type="entry name" value="ABC_TM1"/>
    <property type="match status" value="1"/>
</dbReference>
<gene>
    <name evidence="8" type="ORF">C7450_102190</name>
</gene>
<proteinExistence type="inferred from homology"/>
<dbReference type="RefSeq" id="WP_110373429.1">
    <property type="nucleotide sequence ID" value="NZ_CAKNFM010000002.1"/>
</dbReference>
<dbReference type="Pfam" id="PF12911">
    <property type="entry name" value="OppC_N"/>
    <property type="match status" value="1"/>
</dbReference>
<organism evidence="8 9">
    <name type="scientific">Chelatococcus asaccharovorans</name>
    <dbReference type="NCBI Taxonomy" id="28210"/>
    <lineage>
        <taxon>Bacteria</taxon>
        <taxon>Pseudomonadati</taxon>
        <taxon>Pseudomonadota</taxon>
        <taxon>Alphaproteobacteria</taxon>
        <taxon>Hyphomicrobiales</taxon>
        <taxon>Chelatococcaceae</taxon>
        <taxon>Chelatococcus</taxon>
    </lineage>
</organism>
<comment type="similarity">
    <text evidence="7">Belongs to the binding-protein-dependent transport system permease family.</text>
</comment>
<evidence type="ECO:0000313" key="9">
    <source>
        <dbReference type="Proteomes" id="UP000248021"/>
    </source>
</evidence>
<keyword evidence="2 7" id="KW-0813">Transport</keyword>
<keyword evidence="4 7" id="KW-0812">Transmembrane</keyword>
<dbReference type="SUPFAM" id="SSF161098">
    <property type="entry name" value="MetI-like"/>
    <property type="match status" value="1"/>
</dbReference>
<comment type="caution">
    <text evidence="8">The sequence shown here is derived from an EMBL/GenBank/DDBJ whole genome shotgun (WGS) entry which is preliminary data.</text>
</comment>
<keyword evidence="3" id="KW-1003">Cell membrane</keyword>
<feature type="transmembrane region" description="Helical" evidence="7">
    <location>
        <begin position="127"/>
        <end position="160"/>
    </location>
</feature>
<evidence type="ECO:0000256" key="4">
    <source>
        <dbReference type="ARBA" id="ARBA00022692"/>
    </source>
</evidence>
<feature type="transmembrane region" description="Helical" evidence="7">
    <location>
        <begin position="254"/>
        <end position="277"/>
    </location>
</feature>
<accession>A0A2V3UGD5</accession>
<name>A0A2V3UGD5_9HYPH</name>
<dbReference type="GO" id="GO:0005886">
    <property type="term" value="C:plasma membrane"/>
    <property type="evidence" value="ECO:0007669"/>
    <property type="project" value="UniProtKB-SubCell"/>
</dbReference>
<dbReference type="CDD" id="cd06261">
    <property type="entry name" value="TM_PBP2"/>
    <property type="match status" value="1"/>
</dbReference>
<dbReference type="InterPro" id="IPR050366">
    <property type="entry name" value="BP-dependent_transpt_permease"/>
</dbReference>
<evidence type="ECO:0000256" key="6">
    <source>
        <dbReference type="ARBA" id="ARBA00023136"/>
    </source>
</evidence>
<dbReference type="InterPro" id="IPR025966">
    <property type="entry name" value="OppC_N"/>
</dbReference>
<keyword evidence="6 7" id="KW-0472">Membrane</keyword>
<evidence type="ECO:0000256" key="3">
    <source>
        <dbReference type="ARBA" id="ARBA00022475"/>
    </source>
</evidence>
<protein>
    <submittedName>
        <fullName evidence="8">Peptide/nickel transport system permease protein</fullName>
    </submittedName>
</protein>
<comment type="subcellular location">
    <subcellularLocation>
        <location evidence="1 7">Cell membrane</location>
        <topology evidence="1 7">Multi-pass membrane protein</topology>
    </subcellularLocation>
</comment>
<dbReference type="PANTHER" id="PTHR43386">
    <property type="entry name" value="OLIGOPEPTIDE TRANSPORT SYSTEM PERMEASE PROTEIN APPC"/>
    <property type="match status" value="1"/>
</dbReference>
<keyword evidence="5 7" id="KW-1133">Transmembrane helix</keyword>
<dbReference type="AlphaFoldDB" id="A0A2V3UGD5"/>
<dbReference type="InterPro" id="IPR035906">
    <property type="entry name" value="MetI-like_sf"/>
</dbReference>
<evidence type="ECO:0000256" key="1">
    <source>
        <dbReference type="ARBA" id="ARBA00004651"/>
    </source>
</evidence>
<dbReference type="EMBL" id="QJJK01000002">
    <property type="protein sequence ID" value="PXW63275.1"/>
    <property type="molecule type" value="Genomic_DNA"/>
</dbReference>
<dbReference type="Gene3D" id="1.10.3720.10">
    <property type="entry name" value="MetI-like"/>
    <property type="match status" value="1"/>
</dbReference>
<sequence>MSAVTAPPAVSRPRASLGKQALRWAPIGLILFAVLVAVFAPFIAPYDPNSQNLLGRMKPPGTVSRSFHYLLGSDELGRDLLSRLIFGARVSLFVAFASVILSGVIGVLLGMLAGYARGWVEVVVMRLVDVFLSIPAILLAIITVAVLGPGLINVIVVLALTRWPRYARIAYGQTLGVANMPYVRLAAFMGASAPRVLLRHILPNIIGAVTVVATLEFGLMVLFEAGLSFLGMGVQPPTSSWGAMLSSGRNYLATAWWIATFPGICLFLLVLSVNLIGDDLRDRFDPRSQ</sequence>
<keyword evidence="9" id="KW-1185">Reference proteome</keyword>
<evidence type="ECO:0000256" key="2">
    <source>
        <dbReference type="ARBA" id="ARBA00022448"/>
    </source>
</evidence>
<evidence type="ECO:0000256" key="5">
    <source>
        <dbReference type="ARBA" id="ARBA00022989"/>
    </source>
</evidence>
<dbReference type="Proteomes" id="UP000248021">
    <property type="component" value="Unassembled WGS sequence"/>
</dbReference>
<dbReference type="Pfam" id="PF00528">
    <property type="entry name" value="BPD_transp_1"/>
    <property type="match status" value="1"/>
</dbReference>
<evidence type="ECO:0000256" key="7">
    <source>
        <dbReference type="RuleBase" id="RU363032"/>
    </source>
</evidence>
<reference evidence="8 9" key="1">
    <citation type="submission" date="2018-05" db="EMBL/GenBank/DDBJ databases">
        <title>Genomic Encyclopedia of Type Strains, Phase IV (KMG-IV): sequencing the most valuable type-strain genomes for metagenomic binning, comparative biology and taxonomic classification.</title>
        <authorList>
            <person name="Goeker M."/>
        </authorList>
    </citation>
    <scope>NUCLEOTIDE SEQUENCE [LARGE SCALE GENOMIC DNA]</scope>
    <source>
        <strain evidence="8 9">DSM 6462</strain>
    </source>
</reference>
<feature type="transmembrane region" description="Helical" evidence="7">
    <location>
        <begin position="205"/>
        <end position="234"/>
    </location>
</feature>
<dbReference type="GO" id="GO:0055085">
    <property type="term" value="P:transmembrane transport"/>
    <property type="evidence" value="ECO:0007669"/>
    <property type="project" value="InterPro"/>
</dbReference>
<evidence type="ECO:0000313" key="8">
    <source>
        <dbReference type="EMBL" id="PXW63275.1"/>
    </source>
</evidence>
<feature type="transmembrane region" description="Helical" evidence="7">
    <location>
        <begin position="90"/>
        <end position="115"/>
    </location>
</feature>
<dbReference type="PANTHER" id="PTHR43386:SF25">
    <property type="entry name" value="PEPTIDE ABC TRANSPORTER PERMEASE PROTEIN"/>
    <property type="match status" value="1"/>
</dbReference>